<dbReference type="InterPro" id="IPR004401">
    <property type="entry name" value="YbaB/EbfC"/>
</dbReference>
<comment type="caution">
    <text evidence="3">The sequence shown here is derived from an EMBL/GenBank/DDBJ whole genome shotgun (WGS) entry which is preliminary data.</text>
</comment>
<protein>
    <submittedName>
        <fullName evidence="3">Nucleoid-associated protein, YbaB/EbfC family</fullName>
    </submittedName>
</protein>
<name>A0A1J5IPS5_9BACT</name>
<sequence length="101" mass="11334">MFDQAKLVKQAWDMKKQMERVQKELEHSEIVVKLGSVTVTITGTQVINQIKLDPTVQEMENIQELEKAIKQAMNKAISDSQDVAKKELQKVTGGLNIPGLT</sequence>
<proteinExistence type="predicted"/>
<dbReference type="InterPro" id="IPR036894">
    <property type="entry name" value="YbaB-like_sf"/>
</dbReference>
<evidence type="ECO:0000256" key="2">
    <source>
        <dbReference type="SAM" id="Coils"/>
    </source>
</evidence>
<dbReference type="GO" id="GO:0003677">
    <property type="term" value="F:DNA binding"/>
    <property type="evidence" value="ECO:0007669"/>
    <property type="project" value="UniProtKB-KW"/>
</dbReference>
<dbReference type="PANTHER" id="PTHR33449">
    <property type="entry name" value="NUCLEOID-ASSOCIATED PROTEIN YBAB"/>
    <property type="match status" value="1"/>
</dbReference>
<reference evidence="3" key="1">
    <citation type="journal article" date="2016" name="Environ. Microbiol.">
        <title>Genomic resolution of a cold subsurface aquifer community provides metabolic insights for novel microbes adapted to high CO concentrations.</title>
        <authorList>
            <person name="Probst A.J."/>
            <person name="Castelle C.J."/>
            <person name="Singh A."/>
            <person name="Brown C.T."/>
            <person name="Anantharaman K."/>
            <person name="Sharon I."/>
            <person name="Hug L.A."/>
            <person name="Burstein D."/>
            <person name="Emerson J.B."/>
            <person name="Thomas B.C."/>
            <person name="Banfield J.F."/>
        </authorList>
    </citation>
    <scope>NUCLEOTIDE SEQUENCE [LARGE SCALE GENOMIC DNA]</scope>
    <source>
        <strain evidence="3">CG2_30_54_11</strain>
    </source>
</reference>
<feature type="coiled-coil region" evidence="2">
    <location>
        <begin position="55"/>
        <end position="82"/>
    </location>
</feature>
<gene>
    <name evidence="3" type="ORF">AUK40_00845</name>
</gene>
<evidence type="ECO:0000313" key="3">
    <source>
        <dbReference type="EMBL" id="OIP99169.1"/>
    </source>
</evidence>
<dbReference type="SUPFAM" id="SSF82607">
    <property type="entry name" value="YbaB-like"/>
    <property type="match status" value="1"/>
</dbReference>
<dbReference type="PIRSF" id="PIRSF004555">
    <property type="entry name" value="UCP004555"/>
    <property type="match status" value="1"/>
</dbReference>
<evidence type="ECO:0000256" key="1">
    <source>
        <dbReference type="ARBA" id="ARBA00023125"/>
    </source>
</evidence>
<evidence type="ECO:0000313" key="4">
    <source>
        <dbReference type="Proteomes" id="UP000183245"/>
    </source>
</evidence>
<dbReference type="PANTHER" id="PTHR33449:SF1">
    <property type="entry name" value="NUCLEOID-ASSOCIATED PROTEIN YBAB"/>
    <property type="match status" value="1"/>
</dbReference>
<dbReference type="GO" id="GO:0005829">
    <property type="term" value="C:cytosol"/>
    <property type="evidence" value="ECO:0007669"/>
    <property type="project" value="TreeGrafter"/>
</dbReference>
<keyword evidence="1" id="KW-0238">DNA-binding</keyword>
<dbReference type="AlphaFoldDB" id="A0A1J5IPS5"/>
<dbReference type="Pfam" id="PF02575">
    <property type="entry name" value="YbaB_DNA_bd"/>
    <property type="match status" value="1"/>
</dbReference>
<organism evidence="3 4">
    <name type="scientific">Candidatus Wirthbacteria bacterium CG2_30_54_11</name>
    <dbReference type="NCBI Taxonomy" id="1817892"/>
    <lineage>
        <taxon>Bacteria</taxon>
        <taxon>Candidatus Wirthbacteria</taxon>
    </lineage>
</organism>
<dbReference type="Proteomes" id="UP000183245">
    <property type="component" value="Unassembled WGS sequence"/>
</dbReference>
<dbReference type="Gene3D" id="3.30.1310.10">
    <property type="entry name" value="Nucleoid-associated protein YbaB-like domain"/>
    <property type="match status" value="1"/>
</dbReference>
<keyword evidence="2" id="KW-0175">Coiled coil</keyword>
<dbReference type="STRING" id="1817892.AUK40_00845"/>
<dbReference type="EMBL" id="MNZT01000016">
    <property type="protein sequence ID" value="OIP99169.1"/>
    <property type="molecule type" value="Genomic_DNA"/>
</dbReference>
<dbReference type="NCBIfam" id="TIGR00103">
    <property type="entry name" value="DNA_YbaB_EbfC"/>
    <property type="match status" value="1"/>
</dbReference>
<accession>A0A1J5IPS5</accession>